<keyword evidence="3" id="KW-1185">Reference proteome</keyword>
<feature type="compositionally biased region" description="Basic and acidic residues" evidence="1">
    <location>
        <begin position="7"/>
        <end position="39"/>
    </location>
</feature>
<dbReference type="EMBL" id="CP061738">
    <property type="protein sequence ID" value="QOD37841.1"/>
    <property type="molecule type" value="Genomic_DNA"/>
</dbReference>
<dbReference type="Proteomes" id="UP000516514">
    <property type="component" value="Chromosome"/>
</dbReference>
<dbReference type="AlphaFoldDB" id="A0A7L7YRC3"/>
<feature type="region of interest" description="Disordered" evidence="1">
    <location>
        <begin position="1"/>
        <end position="39"/>
    </location>
</feature>
<evidence type="ECO:0000313" key="2">
    <source>
        <dbReference type="EMBL" id="QOD37841.1"/>
    </source>
</evidence>
<accession>A0A7L7YRC3</accession>
<name>A0A7L7YRC3_9RICK</name>
<reference evidence="2 3" key="1">
    <citation type="submission" date="2020-09" db="EMBL/GenBank/DDBJ databases">
        <title>An Earliest Endosymbiont, Wolbachia massiliensis sp. nov., Strain PL13 From the Bed Bug (Cimex hemipterius), Type strain of a New supergroup T.</title>
        <authorList>
            <person name="Laidoudi Y."/>
            <person name="Levasseur A."/>
            <person name="Medkour H."/>
            <person name="Maaloum M."/>
            <person name="BenKhedher M."/>
            <person name="Sambou M."/>
            <person name="Bassene H."/>
            <person name="Davoust B."/>
            <person name="Fenollar F."/>
            <person name="Raoult D."/>
            <person name="Mediannikov O."/>
        </authorList>
    </citation>
    <scope>NUCLEOTIDE SEQUENCE [LARGE SCALE GENOMIC DNA]</scope>
    <source>
        <strain evidence="2 3">PL13</strain>
    </source>
</reference>
<sequence>MSSLKNSIEKGRHEGREEGILIGQEKGRHEGREEGIKIGEEMGIQIGQEKGRHEGREECILRPAAKWYVLISG</sequence>
<gene>
    <name evidence="2" type="ORF">ID128_03140</name>
</gene>
<organism evidence="2 3">
    <name type="scientific">Candidatus Wolbachia massiliensis</name>
    <dbReference type="NCBI Taxonomy" id="1845000"/>
    <lineage>
        <taxon>Bacteria</taxon>
        <taxon>Pseudomonadati</taxon>
        <taxon>Pseudomonadota</taxon>
        <taxon>Alphaproteobacteria</taxon>
        <taxon>Rickettsiales</taxon>
        <taxon>Anaplasmataceae</taxon>
        <taxon>Wolbachieae</taxon>
        <taxon>Wolbachia</taxon>
    </lineage>
</organism>
<evidence type="ECO:0000313" key="3">
    <source>
        <dbReference type="Proteomes" id="UP000516514"/>
    </source>
</evidence>
<dbReference type="KEGG" id="wms:ID128_03140"/>
<protein>
    <recommendedName>
        <fullName evidence="4">Essential protein Yae1 N-terminal domain-containing protein</fullName>
    </recommendedName>
</protein>
<evidence type="ECO:0008006" key="4">
    <source>
        <dbReference type="Google" id="ProtNLM"/>
    </source>
</evidence>
<dbReference type="RefSeq" id="WP_191110673.1">
    <property type="nucleotide sequence ID" value="NZ_CP061738.1"/>
</dbReference>
<proteinExistence type="predicted"/>
<evidence type="ECO:0000256" key="1">
    <source>
        <dbReference type="SAM" id="MobiDB-lite"/>
    </source>
</evidence>